<feature type="transmembrane region" description="Helical" evidence="7">
    <location>
        <begin position="344"/>
        <end position="364"/>
    </location>
</feature>
<dbReference type="GO" id="GO:0043190">
    <property type="term" value="C:ATP-binding cassette (ABC) transporter complex"/>
    <property type="evidence" value="ECO:0007669"/>
    <property type="project" value="TreeGrafter"/>
</dbReference>
<keyword evidence="5 7" id="KW-0472">Membrane</keyword>
<dbReference type="STRING" id="929713.NIASO_07630"/>
<gene>
    <name evidence="8" type="ORF">NIASO_07630</name>
</gene>
<feature type="coiled-coil region" evidence="6">
    <location>
        <begin position="215"/>
        <end position="242"/>
    </location>
</feature>
<organism evidence="8 9">
    <name type="scientific">Niabella soli DSM 19437</name>
    <dbReference type="NCBI Taxonomy" id="929713"/>
    <lineage>
        <taxon>Bacteria</taxon>
        <taxon>Pseudomonadati</taxon>
        <taxon>Bacteroidota</taxon>
        <taxon>Chitinophagia</taxon>
        <taxon>Chitinophagales</taxon>
        <taxon>Chitinophagaceae</taxon>
        <taxon>Niabella</taxon>
    </lineage>
</organism>
<feature type="transmembrane region" description="Helical" evidence="7">
    <location>
        <begin position="100"/>
        <end position="122"/>
    </location>
</feature>
<keyword evidence="4 7" id="KW-1133">Transmembrane helix</keyword>
<comment type="subcellular location">
    <subcellularLocation>
        <location evidence="1">Cell membrane</location>
        <topology evidence="1">Multi-pass membrane protein</topology>
    </subcellularLocation>
</comment>
<accession>W0EW92</accession>
<dbReference type="GO" id="GO:0015920">
    <property type="term" value="P:lipopolysaccharide transport"/>
    <property type="evidence" value="ECO:0007669"/>
    <property type="project" value="TreeGrafter"/>
</dbReference>
<feature type="transmembrane region" description="Helical" evidence="7">
    <location>
        <begin position="287"/>
        <end position="304"/>
    </location>
</feature>
<dbReference type="PANTHER" id="PTHR33529:SF8">
    <property type="entry name" value="PERMEASE, YJGP_YJGQ FAMILY"/>
    <property type="match status" value="1"/>
</dbReference>
<keyword evidence="6" id="KW-0175">Coiled coil</keyword>
<feature type="transmembrane region" description="Helical" evidence="7">
    <location>
        <begin position="57"/>
        <end position="79"/>
    </location>
</feature>
<keyword evidence="2" id="KW-1003">Cell membrane</keyword>
<dbReference type="OrthoDB" id="9807977at2"/>
<dbReference type="InterPro" id="IPR005495">
    <property type="entry name" value="LptG/LptF_permease"/>
</dbReference>
<evidence type="ECO:0000313" key="8">
    <source>
        <dbReference type="EMBL" id="AHF15057.1"/>
    </source>
</evidence>
<dbReference type="KEGG" id="nso:NIASO_07630"/>
<evidence type="ECO:0000313" key="9">
    <source>
        <dbReference type="Proteomes" id="UP000003586"/>
    </source>
</evidence>
<keyword evidence="3 7" id="KW-0812">Transmembrane</keyword>
<dbReference type="eggNOG" id="COG0795">
    <property type="taxonomic scope" value="Bacteria"/>
</dbReference>
<dbReference type="HOGENOM" id="CLU_028799_3_1_10"/>
<proteinExistence type="predicted"/>
<dbReference type="EMBL" id="CP007035">
    <property type="protein sequence ID" value="AHF15057.1"/>
    <property type="molecule type" value="Genomic_DNA"/>
</dbReference>
<dbReference type="RefSeq" id="WP_008584879.1">
    <property type="nucleotide sequence ID" value="NZ_CP007035.1"/>
</dbReference>
<evidence type="ECO:0000256" key="5">
    <source>
        <dbReference type="ARBA" id="ARBA00023136"/>
    </source>
</evidence>
<dbReference type="PANTHER" id="PTHR33529">
    <property type="entry name" value="SLR0882 PROTEIN-RELATED"/>
    <property type="match status" value="1"/>
</dbReference>
<evidence type="ECO:0000256" key="1">
    <source>
        <dbReference type="ARBA" id="ARBA00004651"/>
    </source>
</evidence>
<protein>
    <submittedName>
        <fullName evidence="8">Permease</fullName>
    </submittedName>
</protein>
<evidence type="ECO:0000256" key="4">
    <source>
        <dbReference type="ARBA" id="ARBA00022989"/>
    </source>
</evidence>
<evidence type="ECO:0000256" key="7">
    <source>
        <dbReference type="SAM" id="Phobius"/>
    </source>
</evidence>
<evidence type="ECO:0000256" key="6">
    <source>
        <dbReference type="SAM" id="Coils"/>
    </source>
</evidence>
<evidence type="ECO:0000256" key="3">
    <source>
        <dbReference type="ARBA" id="ARBA00022692"/>
    </source>
</evidence>
<name>W0EW92_9BACT</name>
<feature type="transmembrane region" description="Helical" evidence="7">
    <location>
        <begin position="12"/>
        <end position="30"/>
    </location>
</feature>
<evidence type="ECO:0000256" key="2">
    <source>
        <dbReference type="ARBA" id="ARBA00022475"/>
    </source>
</evidence>
<sequence>MKKLDWYILNKLLVSFVFCMLLFTVIAVAIDTSEKSDDFVKTGLSGWQIFTKYYTGFIPFIWSLLFPLFVFIAVIFFTSKMAMRSEIIAILASGTRFMRFLRPYMVGGLLLSGILFLGRTYFIPMANDTMNTFKKTYLDKNDPLKQISNVTCTTCFYKRVDADTYMGVKNFDMAAKRSNGPFFMDRVKNGKVVYNLRAASLRWDTTNRQRRWIAENVVERQVDSLGERVKQLKEKVVRLNIAPDELVKDEYLKDKLTTPQLRRLIKNEQLRGTEGLNALRVELYKRAAAPFTVLLLTFIGAVIASRKTRGGSGMHLALGIVIAAVFIIADQFSTVFAVKSSFPPILAAWIPNIVFSLVAWRLYLMAPK</sequence>
<feature type="transmembrane region" description="Helical" evidence="7">
    <location>
        <begin position="316"/>
        <end position="338"/>
    </location>
</feature>
<dbReference type="Proteomes" id="UP000003586">
    <property type="component" value="Chromosome"/>
</dbReference>
<dbReference type="Pfam" id="PF03739">
    <property type="entry name" value="LptF_LptG"/>
    <property type="match status" value="1"/>
</dbReference>
<dbReference type="AlphaFoldDB" id="W0EW92"/>
<reference evidence="8 9" key="1">
    <citation type="submission" date="2013-12" db="EMBL/GenBank/DDBJ databases">
        <authorList>
            <consortium name="DOE Joint Genome Institute"/>
            <person name="Eisen J."/>
            <person name="Huntemann M."/>
            <person name="Han J."/>
            <person name="Chen A."/>
            <person name="Kyrpides N."/>
            <person name="Mavromatis K."/>
            <person name="Markowitz V."/>
            <person name="Palaniappan K."/>
            <person name="Ivanova N."/>
            <person name="Schaumberg A."/>
            <person name="Pati A."/>
            <person name="Liolios K."/>
            <person name="Nordberg H.P."/>
            <person name="Cantor M.N."/>
            <person name="Hua S.X."/>
            <person name="Woyke T."/>
        </authorList>
    </citation>
    <scope>NUCLEOTIDE SEQUENCE [LARGE SCALE GENOMIC DNA]</scope>
    <source>
        <strain evidence="9">DSM 19437</strain>
    </source>
</reference>
<keyword evidence="9" id="KW-1185">Reference proteome</keyword>